<dbReference type="UniPathway" id="UPA00028">
    <property type="reaction ID" value="UER00003"/>
</dbReference>
<gene>
    <name evidence="8 12" type="primary">panB</name>
    <name evidence="12" type="ORF">D8S97_02765</name>
</gene>
<feature type="binding site" evidence="8 11">
    <location>
        <position position="45"/>
    </location>
    <ligand>
        <name>Mg(2+)</name>
        <dbReference type="ChEBI" id="CHEBI:18420"/>
    </ligand>
</feature>
<evidence type="ECO:0000313" key="13">
    <source>
        <dbReference type="Proteomes" id="UP000271533"/>
    </source>
</evidence>
<dbReference type="GO" id="GO:0008168">
    <property type="term" value="F:methyltransferase activity"/>
    <property type="evidence" value="ECO:0007669"/>
    <property type="project" value="UniProtKB-KW"/>
</dbReference>
<organism evidence="12 13">
    <name type="scientific">Buchnera aphidicola subsp. Rhopalosiphum maidis</name>
    <dbReference type="NCBI Taxonomy" id="118109"/>
    <lineage>
        <taxon>Bacteria</taxon>
        <taxon>Pseudomonadati</taxon>
        <taxon>Pseudomonadota</taxon>
        <taxon>Gammaproteobacteria</taxon>
        <taxon>Enterobacterales</taxon>
        <taxon>Erwiniaceae</taxon>
        <taxon>Buchnera</taxon>
    </lineage>
</organism>
<dbReference type="CDD" id="cd06557">
    <property type="entry name" value="KPHMT-like"/>
    <property type="match status" value="1"/>
</dbReference>
<evidence type="ECO:0000256" key="1">
    <source>
        <dbReference type="ARBA" id="ARBA00005033"/>
    </source>
</evidence>
<dbReference type="GO" id="GO:0003864">
    <property type="term" value="F:3-methyl-2-oxobutanoate hydroxymethyltransferase activity"/>
    <property type="evidence" value="ECO:0007669"/>
    <property type="project" value="UniProtKB-UniRule"/>
</dbReference>
<evidence type="ECO:0000256" key="6">
    <source>
        <dbReference type="ARBA" id="ARBA00022723"/>
    </source>
</evidence>
<keyword evidence="6 8" id="KW-0479">Metal-binding</keyword>
<keyword evidence="5 8" id="KW-0808">Transferase</keyword>
<evidence type="ECO:0000256" key="9">
    <source>
        <dbReference type="PIRSR" id="PIRSR000388-1"/>
    </source>
</evidence>
<dbReference type="Gene3D" id="3.20.20.60">
    <property type="entry name" value="Phosphoenolpyruvate-binding domains"/>
    <property type="match status" value="1"/>
</dbReference>
<dbReference type="EMBL" id="CP032759">
    <property type="protein sequence ID" value="AYN24848.1"/>
    <property type="molecule type" value="Genomic_DNA"/>
</dbReference>
<dbReference type="InterPro" id="IPR040442">
    <property type="entry name" value="Pyrv_kinase-like_dom_sf"/>
</dbReference>
<dbReference type="FunFam" id="3.20.20.60:FF:000003">
    <property type="entry name" value="3-methyl-2-oxobutanoate hydroxymethyltransferase"/>
    <property type="match status" value="1"/>
</dbReference>
<evidence type="ECO:0000256" key="8">
    <source>
        <dbReference type="HAMAP-Rule" id="MF_00156"/>
    </source>
</evidence>
<dbReference type="OrthoDB" id="9781789at2"/>
<evidence type="ECO:0000256" key="7">
    <source>
        <dbReference type="ARBA" id="ARBA00056497"/>
    </source>
</evidence>
<protein>
    <recommendedName>
        <fullName evidence="8">3-methyl-2-oxobutanoate hydroxymethyltransferase</fullName>
        <ecNumber evidence="8">2.1.2.11</ecNumber>
    </recommendedName>
    <alternativeName>
        <fullName evidence="8">Ketopantoate hydroxymethyltransferase</fullName>
        <shortName evidence="8">KPHMT</shortName>
    </alternativeName>
</protein>
<dbReference type="HAMAP" id="MF_00156">
    <property type="entry name" value="PanB"/>
    <property type="match status" value="1"/>
</dbReference>
<dbReference type="PANTHER" id="PTHR20881:SF0">
    <property type="entry name" value="3-METHYL-2-OXOBUTANOATE HYDROXYMETHYLTRANSFERASE"/>
    <property type="match status" value="1"/>
</dbReference>
<keyword evidence="8 11" id="KW-0460">Magnesium</keyword>
<comment type="similarity">
    <text evidence="2 8">Belongs to the PanB family.</text>
</comment>
<dbReference type="InterPro" id="IPR003700">
    <property type="entry name" value="Pantoate_hydroxy_MeTrfase"/>
</dbReference>
<feature type="active site" description="Proton acceptor" evidence="8 9">
    <location>
        <position position="181"/>
    </location>
</feature>
<dbReference type="InterPro" id="IPR015813">
    <property type="entry name" value="Pyrv/PenolPyrv_kinase-like_dom"/>
</dbReference>
<evidence type="ECO:0000256" key="3">
    <source>
        <dbReference type="ARBA" id="ARBA00011424"/>
    </source>
</evidence>
<evidence type="ECO:0000256" key="2">
    <source>
        <dbReference type="ARBA" id="ARBA00008676"/>
    </source>
</evidence>
<feature type="binding site" evidence="8 10">
    <location>
        <begin position="45"/>
        <end position="46"/>
    </location>
    <ligand>
        <name>3-methyl-2-oxobutanoate</name>
        <dbReference type="ChEBI" id="CHEBI:11851"/>
    </ligand>
</feature>
<dbReference type="Pfam" id="PF02548">
    <property type="entry name" value="Pantoate_transf"/>
    <property type="match status" value="1"/>
</dbReference>
<sequence>MESITISKIQNWKKNKKKIAAITAYDFSFSRLFSNEGIPIMLIGDSLGMTIQGHNSTLSVKIQDIEYHTKAVRKGSPNSFLLSDLPFMSYFGVKETLKNTAKIIQAGANMIKIEGGKWLVKTIKELSKRSILVCGHIGLTPQSVDYLSGYKVQGKEQNDAQRIIDEASILEEAGIKMLILECIPSLLAKKITENLSIPVIGIGSGKYTDGQILVMQDLLGITDGKKLKFVKNFLSDSGSIQNAVKKYISEVENGNFPNEKYSF</sequence>
<evidence type="ECO:0000256" key="11">
    <source>
        <dbReference type="PIRSR" id="PIRSR000388-3"/>
    </source>
</evidence>
<dbReference type="RefSeq" id="WP_158361486.1">
    <property type="nucleotide sequence ID" value="NZ_CP032759.1"/>
</dbReference>
<feature type="binding site" evidence="8 11">
    <location>
        <position position="114"/>
    </location>
    <ligand>
        <name>Mg(2+)</name>
        <dbReference type="ChEBI" id="CHEBI:18420"/>
    </ligand>
</feature>
<dbReference type="Proteomes" id="UP000271533">
    <property type="component" value="Chromosome"/>
</dbReference>
<dbReference type="NCBIfam" id="NF001452">
    <property type="entry name" value="PRK00311.1"/>
    <property type="match status" value="1"/>
</dbReference>
<comment type="pathway">
    <text evidence="1 8">Cofactor biosynthesis; (R)-pantothenate biosynthesis; (R)-pantoate from 3-methyl-2-oxobutanoate: step 1/2.</text>
</comment>
<feature type="binding site" evidence="8 10">
    <location>
        <position position="84"/>
    </location>
    <ligand>
        <name>3-methyl-2-oxobutanoate</name>
        <dbReference type="ChEBI" id="CHEBI:11851"/>
    </ligand>
</feature>
<evidence type="ECO:0000256" key="10">
    <source>
        <dbReference type="PIRSR" id="PIRSR000388-2"/>
    </source>
</evidence>
<feature type="binding site" evidence="8 11">
    <location>
        <position position="84"/>
    </location>
    <ligand>
        <name>Mg(2+)</name>
        <dbReference type="ChEBI" id="CHEBI:18420"/>
    </ligand>
</feature>
<dbReference type="GO" id="GO:0015940">
    <property type="term" value="P:pantothenate biosynthetic process"/>
    <property type="evidence" value="ECO:0007669"/>
    <property type="project" value="UniProtKB-UniRule"/>
</dbReference>
<dbReference type="NCBIfam" id="TIGR00222">
    <property type="entry name" value="panB"/>
    <property type="match status" value="1"/>
</dbReference>
<comment type="subcellular location">
    <subcellularLocation>
        <location evidence="8">Cytoplasm</location>
    </subcellularLocation>
</comment>
<dbReference type="PIRSF" id="PIRSF000388">
    <property type="entry name" value="Pantoate_hydroxy_MeTrfase"/>
    <property type="match status" value="1"/>
</dbReference>
<dbReference type="SUPFAM" id="SSF51621">
    <property type="entry name" value="Phosphoenolpyruvate/pyruvate domain"/>
    <property type="match status" value="1"/>
</dbReference>
<evidence type="ECO:0000256" key="4">
    <source>
        <dbReference type="ARBA" id="ARBA00022655"/>
    </source>
</evidence>
<proteinExistence type="inferred from homology"/>
<dbReference type="PANTHER" id="PTHR20881">
    <property type="entry name" value="3-METHYL-2-OXOBUTANOATE HYDROXYMETHYLTRANSFERASE"/>
    <property type="match status" value="1"/>
</dbReference>
<dbReference type="GO" id="GO:0005737">
    <property type="term" value="C:cytoplasm"/>
    <property type="evidence" value="ECO:0007669"/>
    <property type="project" value="UniProtKB-SubCell"/>
</dbReference>
<keyword evidence="12" id="KW-0489">Methyltransferase</keyword>
<dbReference type="GO" id="GO:0000287">
    <property type="term" value="F:magnesium ion binding"/>
    <property type="evidence" value="ECO:0007669"/>
    <property type="project" value="TreeGrafter"/>
</dbReference>
<keyword evidence="4 8" id="KW-0566">Pantothenate biosynthesis</keyword>
<comment type="cofactor">
    <cofactor evidence="8 11">
        <name>Mg(2+)</name>
        <dbReference type="ChEBI" id="CHEBI:18420"/>
    </cofactor>
    <text evidence="8 11">Binds 1 Mg(2+) ion per subunit.</text>
</comment>
<evidence type="ECO:0000313" key="12">
    <source>
        <dbReference type="EMBL" id="AYN24848.1"/>
    </source>
</evidence>
<reference evidence="12 13" key="1">
    <citation type="submission" date="2018-10" db="EMBL/GenBank/DDBJ databases">
        <title>Genome sequence of the corn leaf aphid (Rhopalosiphum maidis Fitch).</title>
        <authorList>
            <person name="Chen W."/>
            <person name="Shakir S."/>
            <person name="Bigham M."/>
            <person name="Fei Z."/>
            <person name="Jander G."/>
        </authorList>
    </citation>
    <scope>NUCLEOTIDE SEQUENCE [LARGE SCALE GENOMIC DNA]</scope>
    <source>
        <strain evidence="12 13">BTI</strain>
    </source>
</reference>
<keyword evidence="8" id="KW-0963">Cytoplasm</keyword>
<comment type="subunit">
    <text evidence="3 8">Homodecamer; pentamer of dimers.</text>
</comment>
<comment type="catalytic activity">
    <reaction evidence="8">
        <text>(6R)-5,10-methylene-5,6,7,8-tetrahydrofolate + 3-methyl-2-oxobutanoate + H2O = 2-dehydropantoate + (6S)-5,6,7,8-tetrahydrofolate</text>
        <dbReference type="Rhea" id="RHEA:11824"/>
        <dbReference type="ChEBI" id="CHEBI:11561"/>
        <dbReference type="ChEBI" id="CHEBI:11851"/>
        <dbReference type="ChEBI" id="CHEBI:15377"/>
        <dbReference type="ChEBI" id="CHEBI:15636"/>
        <dbReference type="ChEBI" id="CHEBI:57453"/>
        <dbReference type="EC" id="2.1.2.11"/>
    </reaction>
</comment>
<evidence type="ECO:0000256" key="5">
    <source>
        <dbReference type="ARBA" id="ARBA00022679"/>
    </source>
</evidence>
<accession>A0A3G2I731</accession>
<comment type="function">
    <text evidence="7 8">Catalyzes the reversible reaction in which hydroxymethyl group from 5,10-methylenetetrahydrofolate is transferred onto alpha-ketoisovalerate to form ketopantoate.</text>
</comment>
<name>A0A3G2I731_BUCRM</name>
<dbReference type="GO" id="GO:0032259">
    <property type="term" value="P:methylation"/>
    <property type="evidence" value="ECO:0007669"/>
    <property type="project" value="UniProtKB-KW"/>
</dbReference>
<dbReference type="AlphaFoldDB" id="A0A3G2I731"/>
<feature type="binding site" evidence="8 10">
    <location>
        <position position="112"/>
    </location>
    <ligand>
        <name>3-methyl-2-oxobutanoate</name>
        <dbReference type="ChEBI" id="CHEBI:11851"/>
    </ligand>
</feature>
<dbReference type="EC" id="2.1.2.11" evidence="8"/>